<sequence length="664" mass="73137">MEDIAAALRTAVTNALHDPTSDEHASSDPSNISSLSGSLPSDRRKLWSHITSVESIAETLRHLMETAQCVEDAVAHVEAGLFYLCNDAEEQRDSNDGNQDGSLMDLLVTVLTSVPTTLWQRQHKLECSGDSTVEEHHFLPSMEDVCFNAASISADIILKYVMGNDGTHLLLGSLEETHVDQMMVQVLSICDAMHTHGMRVTFVLPILKIVNSLIGNRHVERTLFDSSKFVGNFENDSPHSVFHISAKDTLRLIQTLLRNVLFESMPSILEVPSSLREEMTSQVGLFTAYLLEHFAEMSLIETGHVSFKECPGLFHLWANSVNEHMTRRLNDHDAKDVPDLISQLQVENIQSALELVQRAESVIAALISDEKNQEKQGSIEGGVAAVVTSLRNVIMAVIVTEVMEKLGLESDPQVHVIFHPLIIAFARFTASGIREAAILSRQTSVGQEGDGMAHFADDLLLRMCGTTLGIDFLKHCDDVKRDDVLTIALLRALDSSCIPGKGKFLLDIAADLALTEGKGQSDCGPSAKRRCYSHIHGHTPFWMDGSHRSNVENCTPSQREMADILIMCMTMSLSCNHEDVDMTLVDQASCIASSLMKSGQNNEEHTLDPLNPWHSLNISSLKELSFKLENSHSASREELVTDDILSYSSSVPCSLDTRAANLSI</sequence>
<evidence type="ECO:0000313" key="3">
    <source>
        <dbReference type="Proteomes" id="UP001516023"/>
    </source>
</evidence>
<evidence type="ECO:0000313" key="2">
    <source>
        <dbReference type="EMBL" id="KAL3803528.1"/>
    </source>
</evidence>
<reference evidence="2 3" key="1">
    <citation type="journal article" date="2020" name="G3 (Bethesda)">
        <title>Improved Reference Genome for Cyclotella cryptica CCMP332, a Model for Cell Wall Morphogenesis, Salinity Adaptation, and Lipid Production in Diatoms (Bacillariophyta).</title>
        <authorList>
            <person name="Roberts W.R."/>
            <person name="Downey K.M."/>
            <person name="Ruck E.C."/>
            <person name="Traller J.C."/>
            <person name="Alverson A.J."/>
        </authorList>
    </citation>
    <scope>NUCLEOTIDE SEQUENCE [LARGE SCALE GENOMIC DNA]</scope>
    <source>
        <strain evidence="2 3">CCMP332</strain>
    </source>
</reference>
<accession>A0ABD3QTN4</accession>
<feature type="compositionally biased region" description="Low complexity" evidence="1">
    <location>
        <begin position="27"/>
        <end position="40"/>
    </location>
</feature>
<feature type="region of interest" description="Disordered" evidence="1">
    <location>
        <begin position="15"/>
        <end position="41"/>
    </location>
</feature>
<proteinExistence type="predicted"/>
<name>A0ABD3QTN4_9STRA</name>
<evidence type="ECO:0000256" key="1">
    <source>
        <dbReference type="SAM" id="MobiDB-lite"/>
    </source>
</evidence>
<dbReference type="Proteomes" id="UP001516023">
    <property type="component" value="Unassembled WGS sequence"/>
</dbReference>
<organism evidence="2 3">
    <name type="scientific">Cyclotella cryptica</name>
    <dbReference type="NCBI Taxonomy" id="29204"/>
    <lineage>
        <taxon>Eukaryota</taxon>
        <taxon>Sar</taxon>
        <taxon>Stramenopiles</taxon>
        <taxon>Ochrophyta</taxon>
        <taxon>Bacillariophyta</taxon>
        <taxon>Coscinodiscophyceae</taxon>
        <taxon>Thalassiosirophycidae</taxon>
        <taxon>Stephanodiscales</taxon>
        <taxon>Stephanodiscaceae</taxon>
        <taxon>Cyclotella</taxon>
    </lineage>
</organism>
<keyword evidence="3" id="KW-1185">Reference proteome</keyword>
<comment type="caution">
    <text evidence="2">The sequence shown here is derived from an EMBL/GenBank/DDBJ whole genome shotgun (WGS) entry which is preliminary data.</text>
</comment>
<protein>
    <submittedName>
        <fullName evidence="2">Uncharacterized protein</fullName>
    </submittedName>
</protein>
<dbReference type="EMBL" id="JABMIG020000013">
    <property type="protein sequence ID" value="KAL3803528.1"/>
    <property type="molecule type" value="Genomic_DNA"/>
</dbReference>
<dbReference type="AlphaFoldDB" id="A0ABD3QTN4"/>
<gene>
    <name evidence="2" type="ORF">HJC23_014076</name>
</gene>